<gene>
    <name evidence="3" type="ORF">ABVK25_001785</name>
</gene>
<dbReference type="SUPFAM" id="SSF81383">
    <property type="entry name" value="F-box domain"/>
    <property type="match status" value="1"/>
</dbReference>
<dbReference type="Proteomes" id="UP001590951">
    <property type="component" value="Unassembled WGS sequence"/>
</dbReference>
<protein>
    <recommendedName>
        <fullName evidence="2">F-box domain-containing protein</fullName>
    </recommendedName>
</protein>
<feature type="compositionally biased region" description="Polar residues" evidence="1">
    <location>
        <begin position="14"/>
        <end position="25"/>
    </location>
</feature>
<feature type="region of interest" description="Disordered" evidence="1">
    <location>
        <begin position="56"/>
        <end position="75"/>
    </location>
</feature>
<evidence type="ECO:0000259" key="2">
    <source>
        <dbReference type="PROSITE" id="PS50181"/>
    </source>
</evidence>
<dbReference type="EMBL" id="JBHFEH010000003">
    <property type="protein sequence ID" value="KAL2058167.1"/>
    <property type="molecule type" value="Genomic_DNA"/>
</dbReference>
<evidence type="ECO:0000313" key="3">
    <source>
        <dbReference type="EMBL" id="KAL2058167.1"/>
    </source>
</evidence>
<comment type="caution">
    <text evidence="3">The sequence shown here is derived from an EMBL/GenBank/DDBJ whole genome shotgun (WGS) entry which is preliminary data.</text>
</comment>
<accession>A0ABR4BK19</accession>
<name>A0ABR4BK19_9LECA</name>
<dbReference type="PROSITE" id="PS50181">
    <property type="entry name" value="FBOX"/>
    <property type="match status" value="1"/>
</dbReference>
<feature type="region of interest" description="Disordered" evidence="1">
    <location>
        <begin position="14"/>
        <end position="33"/>
    </location>
</feature>
<proteinExistence type="predicted"/>
<sequence length="364" mass="41459">MEARLEWRKWNTNIATEPHTSSTKSVELPHQRPDVDETPMEAVHDYEGSTSDVVYEHPVSSHNKPAEEKQETPASKPWKLDEVVAATVKKCGSDMQEIWVTDVRQGAKRLDLSTGPVYGYVKRSGTDVFPWGPKNKDSTDVLVWPPPTDNPKRAKNEENTLTQLPSEILYKIASHLDDVGFVCLRNTCMRLRASLAIEATIEFNPVQRYLLRGLYSLNGVMNPTKFFCATCTERSFYSYPDQHPAIATLRGWRNKNVHDGKRARVVRCACGGWCEVGSLSAETKGEKQKRLKQPRREGGNFTVARLNQFTQPEYIGGRANSHWTWKRTILCQALLLKSWRDFVDPRAEEGHVFDGCKWHRELGS</sequence>
<organism evidence="3 4">
    <name type="scientific">Lepraria finkii</name>
    <dbReference type="NCBI Taxonomy" id="1340010"/>
    <lineage>
        <taxon>Eukaryota</taxon>
        <taxon>Fungi</taxon>
        <taxon>Dikarya</taxon>
        <taxon>Ascomycota</taxon>
        <taxon>Pezizomycotina</taxon>
        <taxon>Lecanoromycetes</taxon>
        <taxon>OSLEUM clade</taxon>
        <taxon>Lecanoromycetidae</taxon>
        <taxon>Lecanorales</taxon>
        <taxon>Lecanorineae</taxon>
        <taxon>Stereocaulaceae</taxon>
        <taxon>Lepraria</taxon>
    </lineage>
</organism>
<evidence type="ECO:0000256" key="1">
    <source>
        <dbReference type="SAM" id="MobiDB-lite"/>
    </source>
</evidence>
<evidence type="ECO:0000313" key="4">
    <source>
        <dbReference type="Proteomes" id="UP001590951"/>
    </source>
</evidence>
<feature type="domain" description="F-box" evidence="2">
    <location>
        <begin position="158"/>
        <end position="206"/>
    </location>
</feature>
<reference evidence="3 4" key="1">
    <citation type="submission" date="2024-09" db="EMBL/GenBank/DDBJ databases">
        <title>Rethinking Asexuality: The Enigmatic Case of Functional Sexual Genes in Lepraria (Stereocaulaceae).</title>
        <authorList>
            <person name="Doellman M."/>
            <person name="Sun Y."/>
            <person name="Barcenas-Pena A."/>
            <person name="Lumbsch H.T."/>
            <person name="Grewe F."/>
        </authorList>
    </citation>
    <scope>NUCLEOTIDE SEQUENCE [LARGE SCALE GENOMIC DNA]</scope>
    <source>
        <strain evidence="3 4">Grewe 0041</strain>
    </source>
</reference>
<keyword evidence="4" id="KW-1185">Reference proteome</keyword>
<dbReference type="InterPro" id="IPR036047">
    <property type="entry name" value="F-box-like_dom_sf"/>
</dbReference>
<dbReference type="InterPro" id="IPR001810">
    <property type="entry name" value="F-box_dom"/>
</dbReference>